<accession>A0A5E8H153</accession>
<dbReference type="Proteomes" id="UP000004703">
    <property type="component" value="Chromosome"/>
</dbReference>
<organism evidence="1 2">
    <name type="scientific">Roseibium alexandrii (strain DSM 17067 / NCIMB 14079 / DFL-11)</name>
    <name type="common">Labrenzia alexandrii</name>
    <dbReference type="NCBI Taxonomy" id="244592"/>
    <lineage>
        <taxon>Bacteria</taxon>
        <taxon>Pseudomonadati</taxon>
        <taxon>Pseudomonadota</taxon>
        <taxon>Alphaproteobacteria</taxon>
        <taxon>Hyphomicrobiales</taxon>
        <taxon>Stappiaceae</taxon>
        <taxon>Roseibium</taxon>
    </lineage>
</organism>
<evidence type="ECO:0000313" key="2">
    <source>
        <dbReference type="Proteomes" id="UP000004703"/>
    </source>
</evidence>
<comment type="caution">
    <text evidence="1">The sequence shown here is derived from an EMBL/GenBank/DDBJ whole genome shotgun (WGS) entry which is preliminary data.</text>
</comment>
<dbReference type="AlphaFoldDB" id="A0A5E8H153"/>
<reference evidence="1 2" key="1">
    <citation type="submission" date="2008-01" db="EMBL/GenBank/DDBJ databases">
        <authorList>
            <person name="Wagner-Dobler I."/>
            <person name="Ferriera S."/>
            <person name="Johnson J."/>
            <person name="Kravitz S."/>
            <person name="Beeson K."/>
            <person name="Sutton G."/>
            <person name="Rogers Y.-H."/>
            <person name="Friedman R."/>
            <person name="Frazier M."/>
            <person name="Venter J.C."/>
        </authorList>
    </citation>
    <scope>NUCLEOTIDE SEQUENCE [LARGE SCALE GENOMIC DNA]</scope>
    <source>
        <strain evidence="2">DSM 17067 / NCIMB 14079 / DFL-11</strain>
    </source>
</reference>
<sequence>MTNNILSFADAQAHRKALETRDSALDEVTYAENATALIQHMCAIGQMPQHKDLAIGGIGAMVAVLEQLQSSIEAGDNATLQAIHEASGIELAAVTAEAAQ</sequence>
<dbReference type="RefSeq" id="WP_040450511.1">
    <property type="nucleotide sequence ID" value="NZ_CM011002.1"/>
</dbReference>
<proteinExistence type="predicted"/>
<name>A0A5E8H153_ROSAD</name>
<evidence type="ECO:0000313" key="1">
    <source>
        <dbReference type="EMBL" id="EEE46174.2"/>
    </source>
</evidence>
<reference evidence="1 2" key="2">
    <citation type="submission" date="2013-04" db="EMBL/GenBank/DDBJ databases">
        <authorList>
            <person name="Fiebig A."/>
            <person name="Pradella S."/>
            <person name="Wagner-Doebler I."/>
        </authorList>
    </citation>
    <scope>NUCLEOTIDE SEQUENCE [LARGE SCALE GENOMIC DNA]</scope>
    <source>
        <strain evidence="2">DSM 17067 / NCIMB 14079 / DFL-11</strain>
    </source>
</reference>
<gene>
    <name evidence="1" type="ORF">SADFL11_3463</name>
</gene>
<dbReference type="EMBL" id="ACCU02000003">
    <property type="protein sequence ID" value="EEE46174.2"/>
    <property type="molecule type" value="Genomic_DNA"/>
</dbReference>
<protein>
    <submittedName>
        <fullName evidence="1">Uncharacterized protein</fullName>
    </submittedName>
</protein>